<protein>
    <submittedName>
        <fullName evidence="1">Uncharacterized protein</fullName>
    </submittedName>
</protein>
<evidence type="ECO:0000313" key="2">
    <source>
        <dbReference type="Proteomes" id="UP000306980"/>
    </source>
</evidence>
<dbReference type="AlphaFoldDB" id="A0A5S3R800"/>
<dbReference type="RefSeq" id="WP_138604095.1">
    <property type="nucleotide sequence ID" value="NZ_VCIA01000001.1"/>
</dbReference>
<evidence type="ECO:0000313" key="1">
    <source>
        <dbReference type="EMBL" id="TMN23203.1"/>
    </source>
</evidence>
<reference evidence="1 2" key="1">
    <citation type="submission" date="2019-05" db="EMBL/GenBank/DDBJ databases">
        <title>Genomic analysis of Lentibacillus sp. NKC220-2.</title>
        <authorList>
            <person name="Oh Y.J."/>
        </authorList>
    </citation>
    <scope>NUCLEOTIDE SEQUENCE [LARGE SCALE GENOMIC DNA]</scope>
    <source>
        <strain evidence="1 2">NKC220-2</strain>
    </source>
</reference>
<proteinExistence type="predicted"/>
<dbReference type="Proteomes" id="UP000306980">
    <property type="component" value="Unassembled WGS sequence"/>
</dbReference>
<name>A0A5S3R800_9BACI</name>
<organism evidence="1 2">
    <name type="scientific">Lentibacillus cibarius</name>
    <dbReference type="NCBI Taxonomy" id="2583219"/>
    <lineage>
        <taxon>Bacteria</taxon>
        <taxon>Bacillati</taxon>
        <taxon>Bacillota</taxon>
        <taxon>Bacilli</taxon>
        <taxon>Bacillales</taxon>
        <taxon>Bacillaceae</taxon>
        <taxon>Lentibacillus</taxon>
    </lineage>
</organism>
<accession>A0A5S3R800</accession>
<dbReference type="OrthoDB" id="2937982at2"/>
<gene>
    <name evidence="1" type="ORF">FFL34_14730</name>
</gene>
<sequence>MKTDEANNHFVAGNAEELLSALENKEPYILIPKYFKGKFLENTQLPLTEKEQMGFELGSRGTANLLSSPLFHFINWLSKDSKQQKRIDSKIRKYTLKEQGDHLLLYLRQLDY</sequence>
<comment type="caution">
    <text evidence="1">The sequence shown here is derived from an EMBL/GenBank/DDBJ whole genome shotgun (WGS) entry which is preliminary data.</text>
</comment>
<dbReference type="EMBL" id="VCIA01000001">
    <property type="protein sequence ID" value="TMN23203.1"/>
    <property type="molecule type" value="Genomic_DNA"/>
</dbReference>